<dbReference type="Proteomes" id="UP000274556">
    <property type="component" value="Unassembled WGS sequence"/>
</dbReference>
<evidence type="ECO:0000313" key="2">
    <source>
        <dbReference type="Proteomes" id="UP000274556"/>
    </source>
</evidence>
<keyword evidence="2" id="KW-1185">Reference proteome</keyword>
<reference evidence="1 2" key="1">
    <citation type="submission" date="2018-10" db="EMBL/GenBank/DDBJ databases">
        <title>Genomic Encyclopedia of Archaeal and Bacterial Type Strains, Phase II (KMG-II): from individual species to whole genera.</title>
        <authorList>
            <person name="Goeker M."/>
        </authorList>
    </citation>
    <scope>NUCLEOTIDE SEQUENCE [LARGE SCALE GENOMIC DNA]</scope>
    <source>
        <strain evidence="1 2">DSM 235</strain>
    </source>
</reference>
<name>A0A495V9L1_9GAMM</name>
<organism evidence="1 2">
    <name type="scientific">Thiocapsa rosea</name>
    <dbReference type="NCBI Taxonomy" id="69360"/>
    <lineage>
        <taxon>Bacteria</taxon>
        <taxon>Pseudomonadati</taxon>
        <taxon>Pseudomonadota</taxon>
        <taxon>Gammaproteobacteria</taxon>
        <taxon>Chromatiales</taxon>
        <taxon>Chromatiaceae</taxon>
        <taxon>Thiocapsa</taxon>
    </lineage>
</organism>
<dbReference type="AlphaFoldDB" id="A0A495V9L1"/>
<protein>
    <submittedName>
        <fullName evidence="1">Putative addiction module component (TIGR02574 family)</fullName>
    </submittedName>
</protein>
<gene>
    <name evidence="1" type="ORF">BDD21_2752</name>
</gene>
<dbReference type="OrthoDB" id="291542at2"/>
<dbReference type="InterPro" id="IPR013406">
    <property type="entry name" value="CHP02574_addiction_mod"/>
</dbReference>
<accession>A0A495V9L1</accession>
<dbReference type="EMBL" id="RBXL01000001">
    <property type="protein sequence ID" value="RKT45313.1"/>
    <property type="molecule type" value="Genomic_DNA"/>
</dbReference>
<proteinExistence type="predicted"/>
<comment type="caution">
    <text evidence="1">The sequence shown here is derived from an EMBL/GenBank/DDBJ whole genome shotgun (WGS) entry which is preliminary data.</text>
</comment>
<evidence type="ECO:0000313" key="1">
    <source>
        <dbReference type="EMBL" id="RKT45313.1"/>
    </source>
</evidence>
<sequence>MMAVDIKKMSISERLRTMEAIWDSLLYDDANMPSPAWHGSILAERKKKIDDGSATFLSIEEVKERHQ</sequence>
<dbReference type="Pfam" id="PF09720">
    <property type="entry name" value="Unstab_antitox"/>
    <property type="match status" value="1"/>
</dbReference>